<evidence type="ECO:0000259" key="1">
    <source>
        <dbReference type="Pfam" id="PF20179"/>
    </source>
</evidence>
<keyword evidence="3" id="KW-1185">Reference proteome</keyword>
<comment type="caution">
    <text evidence="2">The sequence shown here is derived from an EMBL/GenBank/DDBJ whole genome shotgun (WGS) entry which is preliminary data.</text>
</comment>
<name>A0ABD3NHD2_9STRA</name>
<evidence type="ECO:0000313" key="3">
    <source>
        <dbReference type="Proteomes" id="UP001530400"/>
    </source>
</evidence>
<accession>A0ABD3NHD2</accession>
<dbReference type="Pfam" id="PF20179">
    <property type="entry name" value="MSS51_C"/>
    <property type="match status" value="1"/>
</dbReference>
<dbReference type="PANTHER" id="PTHR28069">
    <property type="entry name" value="GH20023P"/>
    <property type="match status" value="1"/>
</dbReference>
<dbReference type="AlphaFoldDB" id="A0ABD3NHD2"/>
<dbReference type="InterPro" id="IPR046824">
    <property type="entry name" value="Mss51-like_C"/>
</dbReference>
<feature type="domain" description="Mitochondrial splicing suppressor 51-like C-terminal" evidence="1">
    <location>
        <begin position="113"/>
        <end position="337"/>
    </location>
</feature>
<proteinExistence type="predicted"/>
<organism evidence="2 3">
    <name type="scientific">Cyclotella atomus</name>
    <dbReference type="NCBI Taxonomy" id="382360"/>
    <lineage>
        <taxon>Eukaryota</taxon>
        <taxon>Sar</taxon>
        <taxon>Stramenopiles</taxon>
        <taxon>Ochrophyta</taxon>
        <taxon>Bacillariophyta</taxon>
        <taxon>Coscinodiscophyceae</taxon>
        <taxon>Thalassiosirophycidae</taxon>
        <taxon>Stephanodiscales</taxon>
        <taxon>Stephanodiscaceae</taxon>
        <taxon>Cyclotella</taxon>
    </lineage>
</organism>
<dbReference type="PANTHER" id="PTHR28069:SF1">
    <property type="entry name" value="PROTEIN MSS51, MITOCHONDRIAL"/>
    <property type="match status" value="1"/>
</dbReference>
<evidence type="ECO:0000313" key="2">
    <source>
        <dbReference type="EMBL" id="KAL3774356.1"/>
    </source>
</evidence>
<protein>
    <recommendedName>
        <fullName evidence="1">Mitochondrial splicing suppressor 51-like C-terminal domain-containing protein</fullName>
    </recommendedName>
</protein>
<sequence>MLWRIQVRTSRRSASNTAYSIDKCPLRSFAKNHPEAARRVLDPPPFDRALLGPFDVDSTKHEGESLEIYLKWRGWDHNIKRVLDEHNLGHEHLGSAIGLASHPLTFPLTLGRHAMHFAHKQMETSRNDATGAKLLRICCVGARAECTLPDDYWREFLVISSMGKSTNAKDSDVDVKPKFQWIIDFVGPDVPKHLQTKTISLSCEHHDITQKQHSLTMHYHTSFLHQLVLELLKQHHSKTNGTEGLSSIARLEAIRQYWEGFILFNPGIGHPNLAKSWEPTIKFLLCSKKPILLTAHSKLDAARDLKLLLHKCNEELSSHLDLEYELNPYASRMEFVDPFSIDKEPVHVVRPNQSVLLFGGKGVGT</sequence>
<gene>
    <name evidence="2" type="ORF">ACHAWO_013058</name>
</gene>
<dbReference type="Proteomes" id="UP001530400">
    <property type="component" value="Unassembled WGS sequence"/>
</dbReference>
<dbReference type="EMBL" id="JALLPJ020001198">
    <property type="protein sequence ID" value="KAL3774356.1"/>
    <property type="molecule type" value="Genomic_DNA"/>
</dbReference>
<reference evidence="2 3" key="1">
    <citation type="submission" date="2024-10" db="EMBL/GenBank/DDBJ databases">
        <title>Updated reference genomes for cyclostephanoid diatoms.</title>
        <authorList>
            <person name="Roberts W.R."/>
            <person name="Alverson A.J."/>
        </authorList>
    </citation>
    <scope>NUCLEOTIDE SEQUENCE [LARGE SCALE GENOMIC DNA]</scope>
    <source>
        <strain evidence="2 3">AJA010-31</strain>
    </source>
</reference>